<dbReference type="PANTHER" id="PTHR31765">
    <property type="entry name" value="PROTEIN CBG12783"/>
    <property type="match status" value="1"/>
</dbReference>
<feature type="compositionally biased region" description="Basic and acidic residues" evidence="2">
    <location>
        <begin position="664"/>
        <end position="699"/>
    </location>
</feature>
<feature type="compositionally biased region" description="Polar residues" evidence="2">
    <location>
        <begin position="1757"/>
        <end position="1768"/>
    </location>
</feature>
<evidence type="ECO:0000256" key="2">
    <source>
        <dbReference type="SAM" id="MobiDB-lite"/>
    </source>
</evidence>
<feature type="compositionally biased region" description="Basic residues" evidence="2">
    <location>
        <begin position="1270"/>
        <end position="1283"/>
    </location>
</feature>
<feature type="compositionally biased region" description="Acidic residues" evidence="2">
    <location>
        <begin position="360"/>
        <end position="372"/>
    </location>
</feature>
<dbReference type="EMBL" id="JALNTZ010000007">
    <property type="protein sequence ID" value="KAJ3644540.1"/>
    <property type="molecule type" value="Genomic_DNA"/>
</dbReference>
<feature type="compositionally biased region" description="Basic and acidic residues" evidence="2">
    <location>
        <begin position="108"/>
        <end position="118"/>
    </location>
</feature>
<evidence type="ECO:0000313" key="3">
    <source>
        <dbReference type="EMBL" id="KAJ3644540.1"/>
    </source>
</evidence>
<feature type="compositionally biased region" description="Basic residues" evidence="2">
    <location>
        <begin position="138"/>
        <end position="148"/>
    </location>
</feature>
<reference evidence="3" key="1">
    <citation type="journal article" date="2023" name="G3 (Bethesda)">
        <title>Whole genome assemblies of Zophobas morio and Tenebrio molitor.</title>
        <authorList>
            <person name="Kaur S."/>
            <person name="Stinson S.A."/>
            <person name="diCenzo G.C."/>
        </authorList>
    </citation>
    <scope>NUCLEOTIDE SEQUENCE</scope>
    <source>
        <strain evidence="3">QUZm001</strain>
    </source>
</reference>
<feature type="region of interest" description="Disordered" evidence="2">
    <location>
        <begin position="138"/>
        <end position="199"/>
    </location>
</feature>
<feature type="region of interest" description="Disordered" evidence="2">
    <location>
        <begin position="360"/>
        <end position="644"/>
    </location>
</feature>
<feature type="compositionally biased region" description="Basic residues" evidence="2">
    <location>
        <begin position="155"/>
        <end position="173"/>
    </location>
</feature>
<feature type="compositionally biased region" description="Basic and acidic residues" evidence="2">
    <location>
        <begin position="568"/>
        <end position="582"/>
    </location>
</feature>
<feature type="compositionally biased region" description="Pro residues" evidence="2">
    <location>
        <begin position="1480"/>
        <end position="1497"/>
    </location>
</feature>
<feature type="compositionally biased region" description="Basic residues" evidence="2">
    <location>
        <begin position="1191"/>
        <end position="1263"/>
    </location>
</feature>
<feature type="region of interest" description="Disordered" evidence="2">
    <location>
        <begin position="1028"/>
        <end position="1322"/>
    </location>
</feature>
<feature type="compositionally biased region" description="Basic residues" evidence="2">
    <location>
        <begin position="464"/>
        <end position="497"/>
    </location>
</feature>
<accession>A0AA38M599</accession>
<feature type="compositionally biased region" description="Basic and acidic residues" evidence="2">
    <location>
        <begin position="34"/>
        <end position="46"/>
    </location>
</feature>
<feature type="compositionally biased region" description="Basic and acidic residues" evidence="2">
    <location>
        <begin position="378"/>
        <end position="418"/>
    </location>
</feature>
<proteinExistence type="predicted"/>
<feature type="compositionally biased region" description="Pro residues" evidence="2">
    <location>
        <begin position="1110"/>
        <end position="1119"/>
    </location>
</feature>
<feature type="compositionally biased region" description="Pro residues" evidence="2">
    <location>
        <begin position="1680"/>
        <end position="1694"/>
    </location>
</feature>
<feature type="compositionally biased region" description="Basic and acidic residues" evidence="2">
    <location>
        <begin position="590"/>
        <end position="618"/>
    </location>
</feature>
<feature type="compositionally biased region" description="Pro residues" evidence="2">
    <location>
        <begin position="1128"/>
        <end position="1139"/>
    </location>
</feature>
<feature type="compositionally biased region" description="Basic residues" evidence="2">
    <location>
        <begin position="1525"/>
        <end position="1546"/>
    </location>
</feature>
<feature type="region of interest" description="Disordered" evidence="2">
    <location>
        <begin position="885"/>
        <end position="924"/>
    </location>
</feature>
<dbReference type="PANTHER" id="PTHR31765:SF3">
    <property type="entry name" value="TRANSLATION INITIATION FACTOR IF-2"/>
    <property type="match status" value="1"/>
</dbReference>
<feature type="compositionally biased region" description="Basic residues" evidence="2">
    <location>
        <begin position="1164"/>
        <end position="1183"/>
    </location>
</feature>
<feature type="compositionally biased region" description="Basic residues" evidence="2">
    <location>
        <begin position="441"/>
        <end position="451"/>
    </location>
</feature>
<feature type="region of interest" description="Disordered" evidence="2">
    <location>
        <begin position="65"/>
        <end position="118"/>
    </location>
</feature>
<comment type="caution">
    <text evidence="3">The sequence shown here is derived from an EMBL/GenBank/DDBJ whole genome shotgun (WGS) entry which is preliminary data.</text>
</comment>
<feature type="compositionally biased region" description="Basic and acidic residues" evidence="2">
    <location>
        <begin position="174"/>
        <end position="194"/>
    </location>
</feature>
<feature type="region of interest" description="Disordered" evidence="2">
    <location>
        <begin position="1478"/>
        <end position="1549"/>
    </location>
</feature>
<sequence length="1768" mass="203191">MEAEPLILPDNTIIDPTQPPPSFNFPKPDFTEIVQDHSDPPSDKTEPALLKPTFKSALQAKKRLQAFSSARPGSLPSSPKKLKPSISSEEKSDDGTPPTAKKPFKKGSTHDDKAKAVIEEIEEMKREEMAFLELQRQVLKRSRSRSRSRSPDRGRFKKVEKKSRNYRRRSPSPKKRDSPRKQRESPKKPRESPKVAKKVKKYPKNWREFVEFNATFDINSELDMPPPTGNNELFKQMLFESPSLPIVPFKMKTVNREDKVVPFEYIRYTRAKPVIPHSVNFGAIKESCMTKRTLLDALPKDSVTNIENLYSKSMRFVSEEDDPKVRKTKIWYPKAWKEGDDECKIFEKSVGLSFLQSYTGEEEENDFNEEEVVPSAKPEPEIPEEKVETTIQDEEKRDKEKIIEKEKEQTTEKEEHDVKKKKKKGKKTEDESEEKPDNADKKKKKKHKDKKKNMDENSAENVTKKKKRKKDKLKKKEKPVKDKKLKRRKSKEKKKKDKDKDKEKAPVEKSIEKLSKEQVIEELKEIEEKLAQKRQDKAKKTEKEEKGRKRKHSDREEDAKRTKHEKPRRTSDENDEAKVEHALKRKLEKAKKTETTDDAKKSEKVEKEKSDKHEEHVKKNERKSRHSDEVKLVRKRKSRWSEPDDELPYFMDLKIIEEISKDDPPIIYDKPKKPESDTENVKEVKETTPDTDEYHSHWESEEDISSTVPRHALKMNRSWESDEELFERSHNRSKKPAESYDLEIPLNITNFSRRSSNWEEKPLSVVQELKLLEEERKSLSEERRKLELEKQKILKLQEEAKLDLVTDKKPVVEEIKEMVRLRSATPEEIVKVKKEKCEVNDFSIDSLNNSLLSNVSSTESNFPIAALENEYEEFIKAVSSESSVSVSSKKKPERRNSSSSSWSSDSDHKKRKRKSKLKKKKKKRKARECEGLLVGKGNNIFNEFDIPVPSDLPIEVVPTPVPVPSPIVPIEQILPLTAPNLLLNTIVDLSEKPIMEEPKPENGLDLKKPFVFSSIVLPIKKTPLVDNSNLKLADDDSDSVDFTDKFVKKPEPKETPLEEAKENEEPKEVEKEELEDAKKEEIETQPPQDAKPLLAEIPIPEEAKPKPVAVAPPPQPVPQPIEDIQNVPLPPEKPTPKAPPLSEIRPPSDTKIRRSRSRSFSPPRKLKEKRRSRSRSPKRRSPIRRRDSPPRRRHSSPRRRSPPRRRGSPWRRSPSPKRRSPSPKRRSPSPKRRSLSPKRRSLSPKRRSPSPRRRSPPRRRRRSPSLSPLRSRRKRTPSPRRRASPLNSPLDGFKRSVADSTISDDMLPQHTPEDYNDSPNAYGGGAKYYDRKGLCKKMSLSPQMSPKRIPLDDRINQVLGLEKNEPPPLPPPKPQETYANYGYGGGYGGQYQYAQYGPQKSDYGPPPFGTMMYTQPPPPIVKPVPTPTKVVQVGNILQVVPTEEIPPPPVVEKTTERSQKIVQVGNMLQIVPAVIASPIKVPPPEQPPVAKPVPPPEKQSAEAIMKQKIAERKAEREKRRQERERRRKEKEKKRKEREKRKQMKLKIKTENMIKRAIQIETEALANDEVEEEGESAELPVQWPPVPVIVSATPNCRSILSQGGSKQRKSVQFADGVRPGEGTSPSGGEELSSPPPRKLPKEKRYKKIKIPKKSKKKKVRVKVVKKAPVEEEEDDDEEDNLPPPSPPPGSPPPHIFPSRVKTHTINNVHQYVGNIIQSTAPGFPFRSPMPPMVMNRHQPPPGYMPGAFPTDVGGLSHSHPTYQGVSSHH</sequence>
<feature type="compositionally biased region" description="Basic and acidic residues" evidence="2">
    <location>
        <begin position="1508"/>
        <end position="1524"/>
    </location>
</feature>
<feature type="compositionally biased region" description="Basic residues" evidence="2">
    <location>
        <begin position="909"/>
        <end position="924"/>
    </location>
</feature>
<feature type="compositionally biased region" description="Low complexity" evidence="2">
    <location>
        <begin position="1619"/>
        <end position="1631"/>
    </location>
</feature>
<feature type="compositionally biased region" description="Basic residues" evidence="2">
    <location>
        <begin position="1637"/>
        <end position="1664"/>
    </location>
</feature>
<dbReference type="Proteomes" id="UP001168821">
    <property type="component" value="Unassembled WGS sequence"/>
</dbReference>
<feature type="region of interest" description="Disordered" evidence="2">
    <location>
        <begin position="1597"/>
        <end position="1697"/>
    </location>
</feature>
<feature type="region of interest" description="Disordered" evidence="2">
    <location>
        <begin position="1736"/>
        <end position="1768"/>
    </location>
</feature>
<keyword evidence="1" id="KW-0175">Coiled coil</keyword>
<evidence type="ECO:0000313" key="4">
    <source>
        <dbReference type="Proteomes" id="UP001168821"/>
    </source>
</evidence>
<gene>
    <name evidence="3" type="ORF">Zmor_022265</name>
</gene>
<keyword evidence="4" id="KW-1185">Reference proteome</keyword>
<feature type="compositionally biased region" description="Acidic residues" evidence="2">
    <location>
        <begin position="1669"/>
        <end position="1679"/>
    </location>
</feature>
<feature type="coiled-coil region" evidence="1">
    <location>
        <begin position="769"/>
        <end position="799"/>
    </location>
</feature>
<feature type="compositionally biased region" description="Low complexity" evidence="2">
    <location>
        <begin position="72"/>
        <end position="87"/>
    </location>
</feature>
<protein>
    <recommendedName>
        <fullName evidence="5">Titin-like</fullName>
    </recommendedName>
</protein>
<feature type="compositionally biased region" description="Basic and acidic residues" evidence="2">
    <location>
        <begin position="1042"/>
        <end position="1082"/>
    </location>
</feature>
<feature type="compositionally biased region" description="Basic and acidic residues" evidence="2">
    <location>
        <begin position="498"/>
        <end position="560"/>
    </location>
</feature>
<organism evidence="3 4">
    <name type="scientific">Zophobas morio</name>
    <dbReference type="NCBI Taxonomy" id="2755281"/>
    <lineage>
        <taxon>Eukaryota</taxon>
        <taxon>Metazoa</taxon>
        <taxon>Ecdysozoa</taxon>
        <taxon>Arthropoda</taxon>
        <taxon>Hexapoda</taxon>
        <taxon>Insecta</taxon>
        <taxon>Pterygota</taxon>
        <taxon>Neoptera</taxon>
        <taxon>Endopterygota</taxon>
        <taxon>Coleoptera</taxon>
        <taxon>Polyphaga</taxon>
        <taxon>Cucujiformia</taxon>
        <taxon>Tenebrionidae</taxon>
        <taxon>Zophobas</taxon>
    </lineage>
</organism>
<name>A0AA38M599_9CUCU</name>
<evidence type="ECO:0008006" key="5">
    <source>
        <dbReference type="Google" id="ProtNLM"/>
    </source>
</evidence>
<evidence type="ECO:0000256" key="1">
    <source>
        <dbReference type="SAM" id="Coils"/>
    </source>
</evidence>
<feature type="region of interest" description="Disordered" evidence="2">
    <location>
        <begin position="1"/>
        <end position="49"/>
    </location>
</feature>
<feature type="region of interest" description="Disordered" evidence="2">
    <location>
        <begin position="664"/>
        <end position="709"/>
    </location>
</feature>